<dbReference type="Pfam" id="PF14121">
    <property type="entry name" value="Porin_10"/>
    <property type="match status" value="1"/>
</dbReference>
<reference evidence="1 2" key="1">
    <citation type="submission" date="2019-05" db="EMBL/GenBank/DDBJ databases">
        <title>Hymenobacter edaphi sp. nov., isolated from abandoned arsenic-contaminated farmland soil.</title>
        <authorList>
            <person name="Nie L."/>
        </authorList>
    </citation>
    <scope>NUCLEOTIDE SEQUENCE [LARGE SCALE GENOMIC DNA]</scope>
    <source>
        <strain evidence="1 2">1-3-3-8</strain>
    </source>
</reference>
<organism evidence="1 2">
    <name type="scientific">Hymenobacter jeollabukensis</name>
    <dbReference type="NCBI Taxonomy" id="2025313"/>
    <lineage>
        <taxon>Bacteria</taxon>
        <taxon>Pseudomonadati</taxon>
        <taxon>Bacteroidota</taxon>
        <taxon>Cytophagia</taxon>
        <taxon>Cytophagales</taxon>
        <taxon>Hymenobacteraceae</taxon>
        <taxon>Hymenobacter</taxon>
    </lineage>
</organism>
<accession>A0A5R8WP36</accession>
<comment type="caution">
    <text evidence="1">The sequence shown here is derived from an EMBL/GenBank/DDBJ whole genome shotgun (WGS) entry which is preliminary data.</text>
</comment>
<gene>
    <name evidence="1" type="ORF">FDY95_14700</name>
</gene>
<name>A0A5R8WP36_9BACT</name>
<evidence type="ECO:0008006" key="3">
    <source>
        <dbReference type="Google" id="ProtNLM"/>
    </source>
</evidence>
<evidence type="ECO:0000313" key="2">
    <source>
        <dbReference type="Proteomes" id="UP000305517"/>
    </source>
</evidence>
<dbReference type="EMBL" id="VAJM01000006">
    <property type="protein sequence ID" value="TLM91804.1"/>
    <property type="molecule type" value="Genomic_DNA"/>
</dbReference>
<dbReference type="InterPro" id="IPR025631">
    <property type="entry name" value="Porin_10"/>
</dbReference>
<keyword evidence="2" id="KW-1185">Reference proteome</keyword>
<sequence>MPTTTPSRRPSCGSWAPRCRPGPLLLPPKRTPPACASRPCTPARRVCRCFTFPSGSLSWPTALRACRPCSRPCLRPVPLPDVIICRLTSPRPGRWWLPLLGLPLGLLPTLSRAQVVDDSTRAIYGPKTTLVVREVDVLRNQPDGHPLDTTLTGMHNSRNWYYDSTFQQSLGNVALASRRLLWEPNTRLGARVGRNAFDRYFRDPATIPYYDTRSPYSFFRFVQGGAGEQIFEGAYTRSIKKAVNVGIAYERFGANKQLGTTNSRDPQVTHAGVLIFARYQTKDERYHVLLNYYEARHRAIEQGGIKPRATDGDTLSFLFDYRSEDVWLRQAQNKDHRDQFHLTHTYNLVGRGLTAYHLLDWRRQYNRYTDDFTLGPLDRDYYAQVLRSSTQTDDRSTYRQLENTLGLLGRTDFLEYRLYGRYRNARLRTQSRASNPDQEIDVLPEVTANQLFVGGTASFRWRKLFDVEAAGEYKFFNEVWLRGRVRFGPLTGEVLHSTYAPTLTQQQFRGNHHAWPDTTATGDILRVGNTTVDQLTVSLNQRLSRADAAWQQRVQVSASFVTIYNLVYYGQRENYRRDLLPRQIDGSKQLLVGFLRHQLSYGLLRLDNQVTFTQGGEGEGLRVPKLVGNSRIYAEGFIFKKALFSQFGVETYFQSSWTPYDYAPSVQQFYVQDHFTSRGFAVADVFFTADIKTVSVFLKMAYVNQGLPEAGYFPTPFYTGNPRSFQLGLKWNFFD</sequence>
<proteinExistence type="predicted"/>
<protein>
    <recommendedName>
        <fullName evidence="3">Porin</fullName>
    </recommendedName>
</protein>
<dbReference type="AlphaFoldDB" id="A0A5R8WP36"/>
<dbReference type="OrthoDB" id="1489309at2"/>
<dbReference type="Proteomes" id="UP000305517">
    <property type="component" value="Unassembled WGS sequence"/>
</dbReference>
<evidence type="ECO:0000313" key="1">
    <source>
        <dbReference type="EMBL" id="TLM91804.1"/>
    </source>
</evidence>